<feature type="compositionally biased region" description="Polar residues" evidence="1">
    <location>
        <begin position="177"/>
        <end position="194"/>
    </location>
</feature>
<proteinExistence type="predicted"/>
<comment type="caution">
    <text evidence="3">The sequence shown here is derived from an EMBL/GenBank/DDBJ whole genome shotgun (WGS) entry which is preliminary data.</text>
</comment>
<dbReference type="AlphaFoldDB" id="A0A371FWQ6"/>
<keyword evidence="2" id="KW-0732">Signal</keyword>
<name>A0A371FWQ6_MUCPR</name>
<sequence>MTKTPLMLFFLLINILMFSASGRTSTTKIEDLGTSRRQKETKSMYGMIMESSKLNTQRTNLRLHAVQHTNVSQKSKTNGGANNVKNHKGKNSASTYSIKSSSLFIPVMLLVHYPRTPAQQSPEGEEPLASERKHLGPISQHTPRGPSHRRDSQDSYELVTRRLGGCLPGKSPPNQPPQRINTPNNLSPGVNPKKNTLFTSNYQLPTCALLDENSGTHRGVTVKLFLTPQD</sequence>
<keyword evidence="4" id="KW-1185">Reference proteome</keyword>
<dbReference type="OrthoDB" id="1733910at2759"/>
<feature type="region of interest" description="Disordered" evidence="1">
    <location>
        <begin position="68"/>
        <end position="94"/>
    </location>
</feature>
<dbReference type="Proteomes" id="UP000257109">
    <property type="component" value="Unassembled WGS sequence"/>
</dbReference>
<evidence type="ECO:0000313" key="4">
    <source>
        <dbReference type="Proteomes" id="UP000257109"/>
    </source>
</evidence>
<evidence type="ECO:0000313" key="3">
    <source>
        <dbReference type="EMBL" id="RDX82769.1"/>
    </source>
</evidence>
<dbReference type="EMBL" id="QJKJ01007555">
    <property type="protein sequence ID" value="RDX82769.1"/>
    <property type="molecule type" value="Genomic_DNA"/>
</dbReference>
<feature type="signal peptide" evidence="2">
    <location>
        <begin position="1"/>
        <end position="22"/>
    </location>
</feature>
<reference evidence="3" key="1">
    <citation type="submission" date="2018-05" db="EMBL/GenBank/DDBJ databases">
        <title>Draft genome of Mucuna pruriens seed.</title>
        <authorList>
            <person name="Nnadi N.E."/>
            <person name="Vos R."/>
            <person name="Hasami M.H."/>
            <person name="Devisetty U.K."/>
            <person name="Aguiy J.C."/>
        </authorList>
    </citation>
    <scope>NUCLEOTIDE SEQUENCE [LARGE SCALE GENOMIC DNA]</scope>
    <source>
        <strain evidence="3">JCA_2017</strain>
    </source>
</reference>
<protein>
    <submittedName>
        <fullName evidence="3">Uncharacterized protein</fullName>
    </submittedName>
</protein>
<gene>
    <name evidence="3" type="ORF">CR513_36386</name>
</gene>
<organism evidence="3 4">
    <name type="scientific">Mucuna pruriens</name>
    <name type="common">Velvet bean</name>
    <name type="synonym">Dolichos pruriens</name>
    <dbReference type="NCBI Taxonomy" id="157652"/>
    <lineage>
        <taxon>Eukaryota</taxon>
        <taxon>Viridiplantae</taxon>
        <taxon>Streptophyta</taxon>
        <taxon>Embryophyta</taxon>
        <taxon>Tracheophyta</taxon>
        <taxon>Spermatophyta</taxon>
        <taxon>Magnoliopsida</taxon>
        <taxon>eudicotyledons</taxon>
        <taxon>Gunneridae</taxon>
        <taxon>Pentapetalae</taxon>
        <taxon>rosids</taxon>
        <taxon>fabids</taxon>
        <taxon>Fabales</taxon>
        <taxon>Fabaceae</taxon>
        <taxon>Papilionoideae</taxon>
        <taxon>50 kb inversion clade</taxon>
        <taxon>NPAAA clade</taxon>
        <taxon>indigoferoid/millettioid clade</taxon>
        <taxon>Phaseoleae</taxon>
        <taxon>Mucuna</taxon>
    </lineage>
</organism>
<evidence type="ECO:0000256" key="1">
    <source>
        <dbReference type="SAM" id="MobiDB-lite"/>
    </source>
</evidence>
<feature type="region of interest" description="Disordered" evidence="1">
    <location>
        <begin position="135"/>
        <end position="194"/>
    </location>
</feature>
<accession>A0A371FWQ6</accession>
<feature type="chain" id="PRO_5016986495" evidence="2">
    <location>
        <begin position="23"/>
        <end position="230"/>
    </location>
</feature>
<feature type="compositionally biased region" description="Polar residues" evidence="1">
    <location>
        <begin position="68"/>
        <end position="84"/>
    </location>
</feature>
<evidence type="ECO:0000256" key="2">
    <source>
        <dbReference type="SAM" id="SignalP"/>
    </source>
</evidence>